<evidence type="ECO:0000256" key="2">
    <source>
        <dbReference type="ARBA" id="ARBA00022475"/>
    </source>
</evidence>
<feature type="domain" description="PLD phosphodiesterase" evidence="15">
    <location>
        <begin position="393"/>
        <end position="420"/>
    </location>
</feature>
<dbReference type="SUPFAM" id="SSF56024">
    <property type="entry name" value="Phospholipase D/nuclease"/>
    <property type="match status" value="2"/>
</dbReference>
<evidence type="ECO:0000256" key="12">
    <source>
        <dbReference type="ARBA" id="ARBA00057569"/>
    </source>
</evidence>
<dbReference type="InterPro" id="IPR022924">
    <property type="entry name" value="Cardiolipin_synthase"/>
</dbReference>
<evidence type="ECO:0000256" key="9">
    <source>
        <dbReference type="ARBA" id="ARBA00023136"/>
    </source>
</evidence>
<dbReference type="InterPro" id="IPR025202">
    <property type="entry name" value="PLD-like_dom"/>
</dbReference>
<dbReference type="Pfam" id="PF13091">
    <property type="entry name" value="PLDc_2"/>
    <property type="match status" value="2"/>
</dbReference>
<gene>
    <name evidence="16" type="ORF">Z968_09445</name>
</gene>
<feature type="transmembrane region" description="Helical" evidence="13">
    <location>
        <begin position="31"/>
        <end position="54"/>
    </location>
</feature>
<dbReference type="NCBIfam" id="TIGR04265">
    <property type="entry name" value="bac_cardiolipin"/>
    <property type="match status" value="1"/>
</dbReference>
<evidence type="ECO:0000259" key="15">
    <source>
        <dbReference type="PROSITE" id="PS50035"/>
    </source>
</evidence>
<dbReference type="CDD" id="cd09112">
    <property type="entry name" value="PLDc_CLS_2"/>
    <property type="match status" value="1"/>
</dbReference>
<protein>
    <recommendedName>
        <fullName evidence="13 14">Cardiolipin synthase</fullName>
        <shortName evidence="13">CL synthase</shortName>
        <ecNumber evidence="13 14">2.7.8.-</ecNumber>
    </recommendedName>
</protein>
<dbReference type="SMART" id="SM00155">
    <property type="entry name" value="PLDc"/>
    <property type="match status" value="2"/>
</dbReference>
<feature type="active site" evidence="13">
    <location>
        <position position="221"/>
    </location>
</feature>
<dbReference type="Gene3D" id="3.30.870.10">
    <property type="entry name" value="Endonuclease Chain A"/>
    <property type="match status" value="2"/>
</dbReference>
<keyword evidence="10 13" id="KW-0594">Phospholipid biosynthesis</keyword>
<dbReference type="AlphaFoldDB" id="A0A0A0I6M4"/>
<evidence type="ECO:0000256" key="11">
    <source>
        <dbReference type="ARBA" id="ARBA00023264"/>
    </source>
</evidence>
<evidence type="ECO:0000256" key="13">
    <source>
        <dbReference type="HAMAP-Rule" id="MF_01916"/>
    </source>
</evidence>
<feature type="active site" evidence="13">
    <location>
        <position position="405"/>
    </location>
</feature>
<evidence type="ECO:0000256" key="6">
    <source>
        <dbReference type="ARBA" id="ARBA00022737"/>
    </source>
</evidence>
<evidence type="ECO:0000256" key="4">
    <source>
        <dbReference type="ARBA" id="ARBA00022679"/>
    </source>
</evidence>
<dbReference type="PROSITE" id="PS50035">
    <property type="entry name" value="PLD"/>
    <property type="match status" value="2"/>
</dbReference>
<dbReference type="FunFam" id="3.30.870.10:FF:000014">
    <property type="entry name" value="Cardiolipin synthase"/>
    <property type="match status" value="1"/>
</dbReference>
<dbReference type="InterPro" id="IPR027379">
    <property type="entry name" value="CLS_N"/>
</dbReference>
<comment type="subcellular location">
    <subcellularLocation>
        <location evidence="1 13">Cell membrane</location>
        <topology evidence="1 13">Multi-pass membrane protein</topology>
    </subcellularLocation>
</comment>
<sequence length="480" mass="55144">MHYLFTTYKILTYLNLIFALLIIFFERKNPSATWAWLMVLILIPGVGFILYLLLGQNLSRSKMFNLKTTEDRFHKKLLSQGKQITNDTMEFKDKTMINYKDMVYMHLVNSQSVFTQDNNVKIYTDGHSKFNDLLTSIKNAKHHIHMVYYIIKNDSLGNYVIDALTEKAAEGVEVRLLYDGMGCLRLSNHFFDNLKAAGGKVSCFFPSLLPLINIRVNYRNHRKIAVIDGKEAYVGGFNIGDEYLGKNKKFGYWRDTHIKVTGSAVDSLQQRFLLDWRYASNEKITFDKKYFPTKHSSGEIGMQIVSSGPDSEWEQIKNGYLKMIQSAKKNIYIQTPYFIPDESIFEALKIASLSGVDVKIMIPSKPDHMFVYWASFSYLGELLKSGAQGYCYKKGFIHSKTLVVDGKVCSVGTANMDVRSFKLNFEVNAFIYDSNVSSEFEDIFKNDARDSIKLTQDSYENRSVIIKFKESISRLLSPVL</sequence>
<dbReference type="CDD" id="cd09110">
    <property type="entry name" value="PLDc_CLS_1"/>
    <property type="match status" value="1"/>
</dbReference>
<name>A0A0A0I6M4_CLONO</name>
<feature type="active site" evidence="13">
    <location>
        <position position="398"/>
    </location>
</feature>
<evidence type="ECO:0000313" key="17">
    <source>
        <dbReference type="Proteomes" id="UP000030012"/>
    </source>
</evidence>
<evidence type="ECO:0000313" key="16">
    <source>
        <dbReference type="EMBL" id="KGM95295.1"/>
    </source>
</evidence>
<keyword evidence="4 13" id="KW-0808">Transferase</keyword>
<keyword evidence="6" id="KW-0677">Repeat</keyword>
<accession>A0A0A0I6M4</accession>
<dbReference type="Proteomes" id="UP000030012">
    <property type="component" value="Unassembled WGS sequence"/>
</dbReference>
<dbReference type="GO" id="GO:0032049">
    <property type="term" value="P:cardiolipin biosynthetic process"/>
    <property type="evidence" value="ECO:0007669"/>
    <property type="project" value="UniProtKB-UniRule"/>
</dbReference>
<evidence type="ECO:0000256" key="14">
    <source>
        <dbReference type="NCBIfam" id="TIGR04265"/>
    </source>
</evidence>
<keyword evidence="5 13" id="KW-0812">Transmembrane</keyword>
<dbReference type="GO" id="GO:0005886">
    <property type="term" value="C:plasma membrane"/>
    <property type="evidence" value="ECO:0007669"/>
    <property type="project" value="UniProtKB-SubCell"/>
</dbReference>
<evidence type="ECO:0000256" key="10">
    <source>
        <dbReference type="ARBA" id="ARBA00023209"/>
    </source>
</evidence>
<keyword evidence="8 13" id="KW-0443">Lipid metabolism</keyword>
<comment type="function">
    <text evidence="12 13">Catalyzes the reversible phosphatidyl group transfer from one phosphatidylglycerol molecule to another to form cardiolipin (CL) (diphosphatidylglycerol) and glycerol.</text>
</comment>
<comment type="caution">
    <text evidence="16">The sequence shown here is derived from an EMBL/GenBank/DDBJ whole genome shotgun (WGS) entry which is preliminary data.</text>
</comment>
<dbReference type="OrthoDB" id="9762009at2"/>
<proteinExistence type="inferred from homology"/>
<keyword evidence="2 13" id="KW-1003">Cell membrane</keyword>
<feature type="active site" evidence="13">
    <location>
        <position position="228"/>
    </location>
</feature>
<dbReference type="PANTHER" id="PTHR21248:SF22">
    <property type="entry name" value="PHOSPHOLIPASE D"/>
    <property type="match status" value="1"/>
</dbReference>
<dbReference type="FunFam" id="3.30.870.10:FF:000021">
    <property type="entry name" value="Cardiolipin synthase"/>
    <property type="match status" value="1"/>
</dbReference>
<dbReference type="InterPro" id="IPR001736">
    <property type="entry name" value="PLipase_D/transphosphatidylase"/>
</dbReference>
<evidence type="ECO:0000256" key="3">
    <source>
        <dbReference type="ARBA" id="ARBA00022516"/>
    </source>
</evidence>
<dbReference type="Pfam" id="PF13396">
    <property type="entry name" value="PLDc_N"/>
    <property type="match status" value="1"/>
</dbReference>
<evidence type="ECO:0000256" key="1">
    <source>
        <dbReference type="ARBA" id="ARBA00004651"/>
    </source>
</evidence>
<evidence type="ECO:0000256" key="7">
    <source>
        <dbReference type="ARBA" id="ARBA00022989"/>
    </source>
</evidence>
<feature type="domain" description="PLD phosphodiesterase" evidence="15">
    <location>
        <begin position="216"/>
        <end position="243"/>
    </location>
</feature>
<dbReference type="EMBL" id="JENJ01000043">
    <property type="protein sequence ID" value="KGM95295.1"/>
    <property type="molecule type" value="Genomic_DNA"/>
</dbReference>
<dbReference type="InterPro" id="IPR030874">
    <property type="entry name" value="Cardiolipin_synth_Firmi"/>
</dbReference>
<dbReference type="GO" id="GO:0008808">
    <property type="term" value="F:cardiolipin synthase activity"/>
    <property type="evidence" value="ECO:0007669"/>
    <property type="project" value="UniProtKB-UniRule"/>
</dbReference>
<keyword evidence="9 13" id="KW-0472">Membrane</keyword>
<comment type="similarity">
    <text evidence="13">Belongs to the phospholipase D family. Cardiolipin synthase subfamily.</text>
</comment>
<evidence type="ECO:0000256" key="8">
    <source>
        <dbReference type="ARBA" id="ARBA00023098"/>
    </source>
</evidence>
<dbReference type="EC" id="2.7.8.-" evidence="13 14"/>
<feature type="active site" evidence="13">
    <location>
        <position position="223"/>
    </location>
</feature>
<organism evidence="16 17">
    <name type="scientific">Clostridium novyi A str. 4552</name>
    <dbReference type="NCBI Taxonomy" id="1444289"/>
    <lineage>
        <taxon>Bacteria</taxon>
        <taxon>Bacillati</taxon>
        <taxon>Bacillota</taxon>
        <taxon>Clostridia</taxon>
        <taxon>Eubacteriales</taxon>
        <taxon>Clostridiaceae</taxon>
        <taxon>Clostridium</taxon>
    </lineage>
</organism>
<evidence type="ECO:0000256" key="5">
    <source>
        <dbReference type="ARBA" id="ARBA00022692"/>
    </source>
</evidence>
<keyword evidence="11 13" id="KW-1208">Phospholipid metabolism</keyword>
<reference evidence="16 17" key="1">
    <citation type="submission" date="2014-01" db="EMBL/GenBank/DDBJ databases">
        <title>Plasmidome dynamics in the species complex Clostridium novyi sensu lato converts strains of independent lineages into distinctly different pathogens.</title>
        <authorList>
            <person name="Skarin H."/>
            <person name="Segerman B."/>
        </authorList>
    </citation>
    <scope>NUCLEOTIDE SEQUENCE [LARGE SCALE GENOMIC DNA]</scope>
    <source>
        <strain evidence="16 17">4552</strain>
    </source>
</reference>
<feature type="transmembrane region" description="Helical" evidence="13">
    <location>
        <begin position="7"/>
        <end position="25"/>
    </location>
</feature>
<dbReference type="RefSeq" id="WP_039255800.1">
    <property type="nucleotide sequence ID" value="NZ_JENJ01000043.1"/>
</dbReference>
<feature type="active site" evidence="13">
    <location>
        <position position="400"/>
    </location>
</feature>
<keyword evidence="7 13" id="KW-1133">Transmembrane helix</keyword>
<comment type="catalytic activity">
    <reaction evidence="13">
        <text>2 a 1,2-diacyl-sn-glycero-3-phospho-(1'-sn-glycerol) = a cardiolipin + glycerol</text>
        <dbReference type="Rhea" id="RHEA:31451"/>
        <dbReference type="ChEBI" id="CHEBI:17754"/>
        <dbReference type="ChEBI" id="CHEBI:62237"/>
        <dbReference type="ChEBI" id="CHEBI:64716"/>
    </reaction>
</comment>
<keyword evidence="3 13" id="KW-0444">Lipid biosynthesis</keyword>
<dbReference type="PANTHER" id="PTHR21248">
    <property type="entry name" value="CARDIOLIPIN SYNTHASE"/>
    <property type="match status" value="1"/>
</dbReference>
<dbReference type="HAMAP" id="MF_01916">
    <property type="entry name" value="Cardiolipin_synth_Cls"/>
    <property type="match status" value="1"/>
</dbReference>